<evidence type="ECO:0000256" key="1">
    <source>
        <dbReference type="SAM" id="MobiDB-lite"/>
    </source>
</evidence>
<protein>
    <submittedName>
        <fullName evidence="2">Uncharacterized protein</fullName>
    </submittedName>
</protein>
<name>A0A1Z4KWZ8_ANAVA</name>
<reference evidence="2 3" key="1">
    <citation type="submission" date="2017-06" db="EMBL/GenBank/DDBJ databases">
        <title>Genome sequencing of cyanobaciteial culture collection at National Institute for Environmental Studies (NIES).</title>
        <authorList>
            <person name="Hirose Y."/>
            <person name="Shimura Y."/>
            <person name="Fujisawa T."/>
            <person name="Nakamura Y."/>
            <person name="Kawachi M."/>
        </authorList>
    </citation>
    <scope>NUCLEOTIDE SEQUENCE [LARGE SCALE GENOMIC DNA]</scope>
    <source>
        <strain evidence="2 3">NIES-23</strain>
        <plasmid evidence="3">Plasmid Plasmid4 dna</plasmid>
    </source>
</reference>
<proteinExistence type="predicted"/>
<accession>A0A1Z4KWZ8</accession>
<sequence>MIKTTTIKQESLNSDDSAINQQSLNADSSTNSLSNIGLDRLDDTEFDLERIMLEEFAKGLPSDIPMADF</sequence>
<dbReference type="EMBL" id="AP018220">
    <property type="protein sequence ID" value="BAY73561.1"/>
    <property type="molecule type" value="Genomic_DNA"/>
</dbReference>
<evidence type="ECO:0000313" key="2">
    <source>
        <dbReference type="EMBL" id="BAY73561.1"/>
    </source>
</evidence>
<organism evidence="2 3">
    <name type="scientific">Trichormus variabilis NIES-23</name>
    <dbReference type="NCBI Taxonomy" id="1973479"/>
    <lineage>
        <taxon>Bacteria</taxon>
        <taxon>Bacillati</taxon>
        <taxon>Cyanobacteriota</taxon>
        <taxon>Cyanophyceae</taxon>
        <taxon>Nostocales</taxon>
        <taxon>Nostocaceae</taxon>
        <taxon>Trichormus</taxon>
    </lineage>
</organism>
<feature type="compositionally biased region" description="Polar residues" evidence="1">
    <location>
        <begin position="1"/>
        <end position="35"/>
    </location>
</feature>
<geneLocation type="plasmid" evidence="2">
    <name>plasmid4</name>
</geneLocation>
<gene>
    <name evidence="2" type="ORF">NIES23_64130</name>
</gene>
<evidence type="ECO:0000313" key="3">
    <source>
        <dbReference type="Proteomes" id="UP000217507"/>
    </source>
</evidence>
<keyword evidence="2" id="KW-0614">Plasmid</keyword>
<dbReference type="Proteomes" id="UP000217507">
    <property type="component" value="Plasmid Plasmid4 dna"/>
</dbReference>
<dbReference type="AlphaFoldDB" id="A0A1Z4KWZ8"/>
<feature type="region of interest" description="Disordered" evidence="1">
    <location>
        <begin position="1"/>
        <end position="37"/>
    </location>
</feature>